<protein>
    <recommendedName>
        <fullName evidence="1">2EXR domain-containing protein</fullName>
    </recommendedName>
</protein>
<accession>A0ABR4C1I7</accession>
<keyword evidence="3" id="KW-1185">Reference proteome</keyword>
<name>A0ABR4C1I7_9HELO</name>
<sequence>MNPPQPPSGPLDRFTLFSRLPYELRLMVWNFHLGDEPEQLARVIDVQFIRVVSMGPPWPNIYAGGRMEPGEIAATRFMLMNPADFRTLYEIPPRPEPSSHFERSLSRSNHGIAVFSDSQIPCFFQLIQHDQDNSKGEVLESDLMPPETQFFMDLGSIYALYRFWERDPFQHDYHGDTYNGTRRNTSGFDLIQNLATPLDRPAEGIQSWIVGHIMNRFTRVTTNSTVQAPLNTIAAVITSNEQELLNLSGRGLGSWDQRLVRRLYNAVAWDVTHFFQPTRTRRSILERFPGLRRGNRRGPNRLRGG</sequence>
<dbReference type="InterPro" id="IPR045518">
    <property type="entry name" value="2EXR"/>
</dbReference>
<proteinExistence type="predicted"/>
<reference evidence="2 3" key="1">
    <citation type="journal article" date="2024" name="Commun. Biol.">
        <title>Comparative genomic analysis of thermophilic fungi reveals convergent evolutionary adaptations and gene losses.</title>
        <authorList>
            <person name="Steindorff A.S."/>
            <person name="Aguilar-Pontes M.V."/>
            <person name="Robinson A.J."/>
            <person name="Andreopoulos B."/>
            <person name="LaButti K."/>
            <person name="Kuo A."/>
            <person name="Mondo S."/>
            <person name="Riley R."/>
            <person name="Otillar R."/>
            <person name="Haridas S."/>
            <person name="Lipzen A."/>
            <person name="Grimwood J."/>
            <person name="Schmutz J."/>
            <person name="Clum A."/>
            <person name="Reid I.D."/>
            <person name="Moisan M.C."/>
            <person name="Butler G."/>
            <person name="Nguyen T.T.M."/>
            <person name="Dewar K."/>
            <person name="Conant G."/>
            <person name="Drula E."/>
            <person name="Henrissat B."/>
            <person name="Hansel C."/>
            <person name="Singer S."/>
            <person name="Hutchinson M.I."/>
            <person name="de Vries R.P."/>
            <person name="Natvig D.O."/>
            <person name="Powell A.J."/>
            <person name="Tsang A."/>
            <person name="Grigoriev I.V."/>
        </authorList>
    </citation>
    <scope>NUCLEOTIDE SEQUENCE [LARGE SCALE GENOMIC DNA]</scope>
    <source>
        <strain evidence="2 3">CBS 494.80</strain>
    </source>
</reference>
<dbReference type="Pfam" id="PF20150">
    <property type="entry name" value="2EXR"/>
    <property type="match status" value="1"/>
</dbReference>
<evidence type="ECO:0000313" key="3">
    <source>
        <dbReference type="Proteomes" id="UP001595075"/>
    </source>
</evidence>
<evidence type="ECO:0000259" key="1">
    <source>
        <dbReference type="Pfam" id="PF20150"/>
    </source>
</evidence>
<comment type="caution">
    <text evidence="2">The sequence shown here is derived from an EMBL/GenBank/DDBJ whole genome shotgun (WGS) entry which is preliminary data.</text>
</comment>
<feature type="domain" description="2EXR" evidence="1">
    <location>
        <begin position="14"/>
        <end position="49"/>
    </location>
</feature>
<gene>
    <name evidence="2" type="ORF">VTL71DRAFT_5945</name>
</gene>
<organism evidence="2 3">
    <name type="scientific">Oculimacula yallundae</name>
    <dbReference type="NCBI Taxonomy" id="86028"/>
    <lineage>
        <taxon>Eukaryota</taxon>
        <taxon>Fungi</taxon>
        <taxon>Dikarya</taxon>
        <taxon>Ascomycota</taxon>
        <taxon>Pezizomycotina</taxon>
        <taxon>Leotiomycetes</taxon>
        <taxon>Helotiales</taxon>
        <taxon>Ploettnerulaceae</taxon>
        <taxon>Oculimacula</taxon>
    </lineage>
</organism>
<dbReference type="EMBL" id="JAZHXI010000016">
    <property type="protein sequence ID" value="KAL2062873.1"/>
    <property type="molecule type" value="Genomic_DNA"/>
</dbReference>
<evidence type="ECO:0000313" key="2">
    <source>
        <dbReference type="EMBL" id="KAL2062873.1"/>
    </source>
</evidence>
<dbReference type="Proteomes" id="UP001595075">
    <property type="component" value="Unassembled WGS sequence"/>
</dbReference>